<reference evidence="3" key="2">
    <citation type="submission" date="2018-08" db="EMBL/GenBank/DDBJ databases">
        <title>Oryza rufipogon genomic DNA, chromosome 11, BAC clone:ORUFIb0057L17.</title>
        <authorList>
            <person name="Wu J."/>
            <person name="Kanamori H."/>
        </authorList>
    </citation>
    <scope>NUCLEOTIDE SEQUENCE</scope>
    <source>
        <strain evidence="3">W1943</strain>
    </source>
</reference>
<proteinExistence type="predicted"/>
<accession>A0A679BDY5</accession>
<organism evidence="2">
    <name type="scientific">Oryza rufipogon</name>
    <name type="common">Brownbeard rice</name>
    <name type="synonym">Asian wild rice</name>
    <dbReference type="NCBI Taxonomy" id="4529"/>
    <lineage>
        <taxon>Eukaryota</taxon>
        <taxon>Viridiplantae</taxon>
        <taxon>Streptophyta</taxon>
        <taxon>Embryophyta</taxon>
        <taxon>Tracheophyta</taxon>
        <taxon>Spermatophyta</taxon>
        <taxon>Magnoliopsida</taxon>
        <taxon>Liliopsida</taxon>
        <taxon>Poales</taxon>
        <taxon>Poaceae</taxon>
        <taxon>BOP clade</taxon>
        <taxon>Oryzoideae</taxon>
        <taxon>Oryzeae</taxon>
        <taxon>Oryzinae</taxon>
        <taxon>Oryza</taxon>
    </lineage>
</organism>
<dbReference type="EMBL" id="AP018883">
    <property type="protein sequence ID" value="BBF90026.1"/>
    <property type="molecule type" value="Genomic_DNA"/>
</dbReference>
<evidence type="ECO:0000256" key="1">
    <source>
        <dbReference type="SAM" id="MobiDB-lite"/>
    </source>
</evidence>
<sequence>MAPRRLTAAGGRWTVDVDHVLHAEHALHGVALDVIDEYLVSSRGEQDLAAAASRSRAAQRHDHALTGELLAHLLRQALQVDGAPHRPRRRRRRRAAPREEPVDAARGMQETGGRLPKRLESILT</sequence>
<dbReference type="AlphaFoldDB" id="A0A679BDY5"/>
<gene>
    <name evidence="2" type="primary">ORUFIa0084G16.11</name>
    <name evidence="3" type="synonym">ORUFIb0057L17.6</name>
</gene>
<name>A0A679BDY5_ORYRU</name>
<evidence type="ECO:0000313" key="3">
    <source>
        <dbReference type="EMBL" id="BBF90032.1"/>
    </source>
</evidence>
<feature type="compositionally biased region" description="Basic residues" evidence="1">
    <location>
        <begin position="85"/>
        <end position="95"/>
    </location>
</feature>
<protein>
    <submittedName>
        <fullName evidence="2">Uncharacterized protein</fullName>
    </submittedName>
</protein>
<evidence type="ECO:0000313" key="2">
    <source>
        <dbReference type="EMBL" id="BBF90026.1"/>
    </source>
</evidence>
<dbReference type="EMBL" id="AP018884">
    <property type="protein sequence ID" value="BBF90032.1"/>
    <property type="molecule type" value="Genomic_DNA"/>
</dbReference>
<reference evidence="2" key="1">
    <citation type="submission" date="2018-08" db="EMBL/GenBank/DDBJ databases">
        <title>Oryza rufipogon genomic DNA, chromosome 11, BAC clone:ORUFIa0084G16.</title>
        <authorList>
            <person name="Wu J."/>
            <person name="Kanamori H."/>
        </authorList>
    </citation>
    <scope>NUCLEOTIDE SEQUENCE</scope>
    <source>
        <strain evidence="2">W1943</strain>
    </source>
</reference>
<feature type="region of interest" description="Disordered" evidence="1">
    <location>
        <begin position="79"/>
        <end position="124"/>
    </location>
</feature>